<keyword evidence="4" id="KW-0804">Transcription</keyword>
<dbReference type="OrthoDB" id="9814833at2"/>
<dbReference type="PANTHER" id="PTHR30204">
    <property type="entry name" value="REDOX-CYCLING DRUG-SENSING TRANSCRIPTIONAL ACTIVATOR SOXR"/>
    <property type="match status" value="1"/>
</dbReference>
<dbReference type="InterPro" id="IPR012925">
    <property type="entry name" value="TipAS_dom"/>
</dbReference>
<feature type="compositionally biased region" description="Low complexity" evidence="6">
    <location>
        <begin position="192"/>
        <end position="203"/>
    </location>
</feature>
<dbReference type="InterPro" id="IPR009061">
    <property type="entry name" value="DNA-bd_dom_put_sf"/>
</dbReference>
<dbReference type="Pfam" id="PF13411">
    <property type="entry name" value="MerR_1"/>
    <property type="match status" value="1"/>
</dbReference>
<evidence type="ECO:0000259" key="7">
    <source>
        <dbReference type="PROSITE" id="PS50937"/>
    </source>
</evidence>
<dbReference type="Proteomes" id="UP000242682">
    <property type="component" value="Unassembled WGS sequence"/>
</dbReference>
<dbReference type="Gene3D" id="1.10.1660.10">
    <property type="match status" value="1"/>
</dbReference>
<dbReference type="Gene3D" id="1.10.490.50">
    <property type="entry name" value="Antibiotic binding domain of TipA-like multidrug resistance regulators"/>
    <property type="match status" value="1"/>
</dbReference>
<evidence type="ECO:0000256" key="1">
    <source>
        <dbReference type="ARBA" id="ARBA00023015"/>
    </source>
</evidence>
<feature type="coiled-coil region" evidence="5">
    <location>
        <begin position="82"/>
        <end position="109"/>
    </location>
</feature>
<name>A0A2P8FTK9_9BACL</name>
<dbReference type="InterPro" id="IPR000551">
    <property type="entry name" value="MerR-type_HTH_dom"/>
</dbReference>
<organism evidence="8 9">
    <name type="scientific">Planomicrobium soli</name>
    <dbReference type="NCBI Taxonomy" id="1176648"/>
    <lineage>
        <taxon>Bacteria</taxon>
        <taxon>Bacillati</taxon>
        <taxon>Bacillota</taxon>
        <taxon>Bacilli</taxon>
        <taxon>Bacillales</taxon>
        <taxon>Caryophanaceae</taxon>
        <taxon>Planomicrobium</taxon>
    </lineage>
</organism>
<dbReference type="Pfam" id="PF07739">
    <property type="entry name" value="TipAS"/>
    <property type="match status" value="1"/>
</dbReference>
<evidence type="ECO:0000256" key="5">
    <source>
        <dbReference type="SAM" id="Coils"/>
    </source>
</evidence>
<dbReference type="EMBL" id="PYAT01000022">
    <property type="protein sequence ID" value="PSL25067.1"/>
    <property type="molecule type" value="Genomic_DNA"/>
</dbReference>
<dbReference type="SUPFAM" id="SSF89082">
    <property type="entry name" value="Antibiotic binding domain of TipA-like multidrug resistance regulators"/>
    <property type="match status" value="1"/>
</dbReference>
<evidence type="ECO:0000256" key="6">
    <source>
        <dbReference type="SAM" id="MobiDB-lite"/>
    </source>
</evidence>
<proteinExistence type="predicted"/>
<evidence type="ECO:0000256" key="3">
    <source>
        <dbReference type="ARBA" id="ARBA00023159"/>
    </source>
</evidence>
<dbReference type="AlphaFoldDB" id="A0A2P8FTK9"/>
<comment type="caution">
    <text evidence="8">The sequence shown here is derived from an EMBL/GenBank/DDBJ whole genome shotgun (WGS) entry which is preliminary data.</text>
</comment>
<dbReference type="CDD" id="cd01106">
    <property type="entry name" value="HTH_TipAL-Mta"/>
    <property type="match status" value="1"/>
</dbReference>
<keyword evidence="1" id="KW-0805">Transcription regulation</keyword>
<protein>
    <submittedName>
        <fullName evidence="8">DNA-binding transcriptional MerR regulator</fullName>
    </submittedName>
</protein>
<dbReference type="PANTHER" id="PTHR30204:SF90">
    <property type="entry name" value="HTH-TYPE TRANSCRIPTIONAL ACTIVATOR MTA"/>
    <property type="match status" value="1"/>
</dbReference>
<dbReference type="SUPFAM" id="SSF46955">
    <property type="entry name" value="Putative DNA-binding domain"/>
    <property type="match status" value="1"/>
</dbReference>
<gene>
    <name evidence="8" type="ORF">B0H99_12218</name>
</gene>
<evidence type="ECO:0000313" key="8">
    <source>
        <dbReference type="EMBL" id="PSL25067.1"/>
    </source>
</evidence>
<evidence type="ECO:0000256" key="4">
    <source>
        <dbReference type="ARBA" id="ARBA00023163"/>
    </source>
</evidence>
<dbReference type="SMART" id="SM00422">
    <property type="entry name" value="HTH_MERR"/>
    <property type="match status" value="1"/>
</dbReference>
<reference evidence="8 9" key="1">
    <citation type="submission" date="2018-03" db="EMBL/GenBank/DDBJ databases">
        <title>Genomic Encyclopedia of Type Strains, Phase III (KMG-III): the genomes of soil and plant-associated and newly described type strains.</title>
        <authorList>
            <person name="Whitman W."/>
        </authorList>
    </citation>
    <scope>NUCLEOTIDE SEQUENCE [LARGE SCALE GENOMIC DNA]</scope>
    <source>
        <strain evidence="8 9">CGMCC 1.12259</strain>
    </source>
</reference>
<dbReference type="InterPro" id="IPR036244">
    <property type="entry name" value="TipA-like_antibiotic-bd"/>
</dbReference>
<keyword evidence="9" id="KW-1185">Reference proteome</keyword>
<sequence length="339" mass="38216">MYKVQEVAKIAGVSVRTLHHYDSIGLMKPSNIGSNRYRYYNDEDLKLLQHILFFKEIGFSLKKIQELVAEGFDPEHSLAQHGEFLRQKQERLERLIENAEMTLREFKGLETLTNEQRFSAFTGKNEAENINNYKAAIKQEAPKVPVAAGGIEIEADAVFSEDSIVIKEIGLTETLEFAEELTMKEETIIDETSSAAETAASESISLPENSTSIEKTEAIEETAPAEESPLEDEAQVEEVAPQKEAEDLEEINREGNRIYTTVASLMHLSPETAAVQKEMEAYYILLNRFYNCNPKMFRGLGDLYAADSRFSNNIDQHGAGLSKYLKDAMYLYAESIENA</sequence>
<dbReference type="PROSITE" id="PS50937">
    <property type="entry name" value="HTH_MERR_2"/>
    <property type="match status" value="1"/>
</dbReference>
<dbReference type="GO" id="GO:0003700">
    <property type="term" value="F:DNA-binding transcription factor activity"/>
    <property type="evidence" value="ECO:0007669"/>
    <property type="project" value="InterPro"/>
</dbReference>
<feature type="region of interest" description="Disordered" evidence="6">
    <location>
        <begin position="192"/>
        <end position="247"/>
    </location>
</feature>
<accession>A0A2P8FTK9</accession>
<evidence type="ECO:0000256" key="2">
    <source>
        <dbReference type="ARBA" id="ARBA00023125"/>
    </source>
</evidence>
<dbReference type="InterPro" id="IPR047057">
    <property type="entry name" value="MerR_fam"/>
</dbReference>
<dbReference type="GO" id="GO:0003677">
    <property type="term" value="F:DNA binding"/>
    <property type="evidence" value="ECO:0007669"/>
    <property type="project" value="UniProtKB-KW"/>
</dbReference>
<keyword evidence="5" id="KW-0175">Coiled coil</keyword>
<keyword evidence="2 8" id="KW-0238">DNA-binding</keyword>
<feature type="compositionally biased region" description="Acidic residues" evidence="6">
    <location>
        <begin position="219"/>
        <end position="236"/>
    </location>
</feature>
<dbReference type="RefSeq" id="WP_106534854.1">
    <property type="nucleotide sequence ID" value="NZ_PYAT01000022.1"/>
</dbReference>
<evidence type="ECO:0000313" key="9">
    <source>
        <dbReference type="Proteomes" id="UP000242682"/>
    </source>
</evidence>
<keyword evidence="3" id="KW-0010">Activator</keyword>
<feature type="domain" description="HTH merR-type" evidence="7">
    <location>
        <begin position="1"/>
        <end position="70"/>
    </location>
</feature>
<dbReference type="PRINTS" id="PR00040">
    <property type="entry name" value="HTHMERR"/>
</dbReference>